<sequence length="136" mass="15596">MCALCHSVISHFQDSKLKDPKGFKEDLLMSCTLLRTPEDIDKCRDQIDDEKLKTLDTKSVEQICEEQKMCKKNEKPREFRTTMEMKTQTPISANVETAFYTNKHGDSNGYKQFNGVEVNAPLLSTILFCTLAILLR</sequence>
<organism evidence="1 2">
    <name type="scientific">Bursaphelenchus okinawaensis</name>
    <dbReference type="NCBI Taxonomy" id="465554"/>
    <lineage>
        <taxon>Eukaryota</taxon>
        <taxon>Metazoa</taxon>
        <taxon>Ecdysozoa</taxon>
        <taxon>Nematoda</taxon>
        <taxon>Chromadorea</taxon>
        <taxon>Rhabditida</taxon>
        <taxon>Tylenchina</taxon>
        <taxon>Tylenchomorpha</taxon>
        <taxon>Aphelenchoidea</taxon>
        <taxon>Aphelenchoididae</taxon>
        <taxon>Bursaphelenchus</taxon>
    </lineage>
</organism>
<evidence type="ECO:0000313" key="1">
    <source>
        <dbReference type="EMBL" id="CAD5213161.1"/>
    </source>
</evidence>
<dbReference type="Proteomes" id="UP000614601">
    <property type="component" value="Unassembled WGS sequence"/>
</dbReference>
<dbReference type="EMBL" id="CAJFDH010000002">
    <property type="protein sequence ID" value="CAD5213161.1"/>
    <property type="molecule type" value="Genomic_DNA"/>
</dbReference>
<reference evidence="1" key="1">
    <citation type="submission" date="2020-09" db="EMBL/GenBank/DDBJ databases">
        <authorList>
            <person name="Kikuchi T."/>
        </authorList>
    </citation>
    <scope>NUCLEOTIDE SEQUENCE</scope>
    <source>
        <strain evidence="1">SH1</strain>
    </source>
</reference>
<keyword evidence="2" id="KW-1185">Reference proteome</keyword>
<protein>
    <recommendedName>
        <fullName evidence="3">Saposin B-type domain-containing protein</fullName>
    </recommendedName>
</protein>
<dbReference type="OrthoDB" id="5788811at2759"/>
<comment type="caution">
    <text evidence="1">The sequence shown here is derived from an EMBL/GenBank/DDBJ whole genome shotgun (WGS) entry which is preliminary data.</text>
</comment>
<evidence type="ECO:0008006" key="3">
    <source>
        <dbReference type="Google" id="ProtNLM"/>
    </source>
</evidence>
<accession>A0A811KAM5</accession>
<evidence type="ECO:0000313" key="2">
    <source>
        <dbReference type="Proteomes" id="UP000614601"/>
    </source>
</evidence>
<dbReference type="Proteomes" id="UP000783686">
    <property type="component" value="Unassembled WGS sequence"/>
</dbReference>
<dbReference type="EMBL" id="CAJFCW020000002">
    <property type="protein sequence ID" value="CAG9099400.1"/>
    <property type="molecule type" value="Genomic_DNA"/>
</dbReference>
<gene>
    <name evidence="1" type="ORF">BOKJ2_LOCUS4962</name>
</gene>
<name>A0A811KAM5_9BILA</name>
<dbReference type="AlphaFoldDB" id="A0A811KAM5"/>
<proteinExistence type="predicted"/>